<feature type="region of interest" description="Disordered" evidence="1">
    <location>
        <begin position="351"/>
        <end position="394"/>
    </location>
</feature>
<feature type="compositionally biased region" description="Low complexity" evidence="1">
    <location>
        <begin position="605"/>
        <end position="621"/>
    </location>
</feature>
<feature type="compositionally biased region" description="Polar residues" evidence="1">
    <location>
        <begin position="1822"/>
        <end position="1835"/>
    </location>
</feature>
<feature type="compositionally biased region" description="Polar residues" evidence="1">
    <location>
        <begin position="1863"/>
        <end position="1872"/>
    </location>
</feature>
<feature type="compositionally biased region" description="Polar residues" evidence="1">
    <location>
        <begin position="1205"/>
        <end position="1257"/>
    </location>
</feature>
<protein>
    <submittedName>
        <fullName evidence="2">Uncharacterized protein</fullName>
    </submittedName>
</protein>
<gene>
    <name evidence="2" type="ORF">CDAUBV1_LOCUS9816</name>
</gene>
<feature type="compositionally biased region" description="Polar residues" evidence="1">
    <location>
        <begin position="1701"/>
        <end position="1722"/>
    </location>
</feature>
<organism evidence="2 3">
    <name type="scientific">Calicophoron daubneyi</name>
    <name type="common">Rumen fluke</name>
    <name type="synonym">Paramphistomum daubneyi</name>
    <dbReference type="NCBI Taxonomy" id="300641"/>
    <lineage>
        <taxon>Eukaryota</taxon>
        <taxon>Metazoa</taxon>
        <taxon>Spiralia</taxon>
        <taxon>Lophotrochozoa</taxon>
        <taxon>Platyhelminthes</taxon>
        <taxon>Trematoda</taxon>
        <taxon>Digenea</taxon>
        <taxon>Plagiorchiida</taxon>
        <taxon>Pronocephalata</taxon>
        <taxon>Paramphistomoidea</taxon>
        <taxon>Paramphistomidae</taxon>
        <taxon>Calicophoron</taxon>
    </lineage>
</organism>
<feature type="region of interest" description="Disordered" evidence="1">
    <location>
        <begin position="181"/>
        <end position="210"/>
    </location>
</feature>
<feature type="compositionally biased region" description="Low complexity" evidence="1">
    <location>
        <begin position="1484"/>
        <end position="1496"/>
    </location>
</feature>
<feature type="region of interest" description="Disordered" evidence="1">
    <location>
        <begin position="1200"/>
        <end position="1265"/>
    </location>
</feature>
<accession>A0AAV2TFN4</accession>
<feature type="compositionally biased region" description="Basic and acidic residues" evidence="1">
    <location>
        <begin position="1451"/>
        <end position="1464"/>
    </location>
</feature>
<feature type="compositionally biased region" description="Polar residues" evidence="1">
    <location>
        <begin position="535"/>
        <end position="548"/>
    </location>
</feature>
<feature type="compositionally biased region" description="Polar residues" evidence="1">
    <location>
        <begin position="966"/>
        <end position="980"/>
    </location>
</feature>
<feature type="compositionally biased region" description="Low complexity" evidence="1">
    <location>
        <begin position="776"/>
        <end position="786"/>
    </location>
</feature>
<feature type="compositionally biased region" description="Basic residues" evidence="1">
    <location>
        <begin position="1747"/>
        <end position="1758"/>
    </location>
</feature>
<feature type="compositionally biased region" description="Polar residues" evidence="1">
    <location>
        <begin position="474"/>
        <end position="483"/>
    </location>
</feature>
<feature type="compositionally biased region" description="Polar residues" evidence="1">
    <location>
        <begin position="1889"/>
        <end position="1905"/>
    </location>
</feature>
<feature type="compositionally biased region" description="Polar residues" evidence="1">
    <location>
        <begin position="224"/>
        <end position="241"/>
    </location>
</feature>
<feature type="region of interest" description="Disordered" evidence="1">
    <location>
        <begin position="965"/>
        <end position="984"/>
    </location>
</feature>
<dbReference type="Proteomes" id="UP001497525">
    <property type="component" value="Unassembled WGS sequence"/>
</dbReference>
<feature type="compositionally biased region" description="Polar residues" evidence="1">
    <location>
        <begin position="1573"/>
        <end position="1586"/>
    </location>
</feature>
<name>A0AAV2TFN4_CALDB</name>
<feature type="compositionally biased region" description="Low complexity" evidence="1">
    <location>
        <begin position="1681"/>
        <end position="1692"/>
    </location>
</feature>
<feature type="region of interest" description="Disordered" evidence="1">
    <location>
        <begin position="224"/>
        <end position="247"/>
    </location>
</feature>
<evidence type="ECO:0000256" key="1">
    <source>
        <dbReference type="SAM" id="MobiDB-lite"/>
    </source>
</evidence>
<sequence>MASNVVPSNSLKLVKICGDDPRAQTITSRMGMTVAEFMNTLGYSKPKTPQRTESKAIGFVWPKHTALEVRDPSESVYQYEPSDISWSLRFRALGCYNIVHEKPDGSYLSLRSGSALHPTPNNPVVANEVEGFAVRNPDHIGDDQIETLLTSRACSNADINPPLETITLAERHKLLEDLRLTDSEDEKDTDAPLNNGDASLPTPSSPMKTVHDLDLELGDTVELSSSRLPDNRLPNSTTNNAADDPFSKLNRNSLLRYSRTLQPPPYVSPLSVMGDDVLVGVEDPSYCSPPDEVVVPSKPADFVTGNIADGNSFLTDSSNNVAAIEPSKHSTEAESFNSQRSSVQLNYLESQSTKSPLTNGSSTQMKVTKPKVGAPGVPRYNRRQVGPSPIDQLNEPKICDTAVRNDDERRPVGNGLTRDVYVRRLLMESEAMLAAKQNCLVKGLSPHLLESWTPQRQASSPEKENVENKPASKPSLTSSNTAWPTEDRDNRRKSSILGTTPVEQQDKSVVPGHNSQIGCTLKSPNLSSNRRREFASQNEQQPHKSSNLSKDKGNFAGPDKEPVLNRVPANERMTVNQIPRQSSRTPDDPSSFKSHTPETVDVPVAPSAPESAAAAPPSSSPDHLQATTSDHIVVEKTNLDEEVSITNSDQSTVASGLDGVYHNKPDQVQGSALEKASLSKDSLVVGGADAKQGINEQEEPTVSSADRVSMPPPPAAESSSRRMNKRTSQNPPTTEQQRCESVTNATTAPANNSDAPDHERVGGGTKVSAPSSIEDNSLSSKNNLSSVPDAPQPSSKIVKNSAPTLSLREIPSKRWIFSDVALTKVRLKLQSVLHSQQNEHNSDIILEQLRSTLTSLMIPRESSTSTDSGISQGRRNRARALAGVLLIPPRTRLPPSLVPPKTLASDQAVGESIEKLCPSTVSAPERRDVFTLTSPVPDDRPTLVDMDVQCSIRFDEGSSRMDDLLSKTSVNSQSRSTESSMLVGDKRPAQIQKIAELRRRQLAAEEEERIQNSTAATELHLAEECKAKASRCWKALVSSVSSTQSGAHTGSANRYHMILGLDTLQEYPVHLIQGVRHLLAAAYLLEQSGESARAADVLTEASSQLDHISRRMRRVEGKLMKNRSKHYDQTCDQPVTDLVPAEASYLRAKRDAGWMHLWYYALSRIRSITSFREYQIRIQLCGSLFQCEVDEGLLRNKNSADVRLGSNSQSSGKNTTTKTVQSSDDGHPSSPNQFPKTNPSFIVNSHQPIPGTPNESVNHALPSPTDITVPSSTIDRFTRLVRLDKILHQATAEWREADKLLSEVPLLDSALYKQRTSSSSLSPSYPPIQSSSPIPGEDPVDADIALGADGAYLCGWQTRLGTLLRFIDGLISTHNLLLLQLKGFGSSEAPNTAHTSAEVDKINVPAKNNQTSPVRVNSTSCVTSCIPADTQSNTSVKSRASDSPGSSVKNPKRENLKTTEDGNRAKVKTSPVAPHKSASPSRTNSKPSSGNNPSKVSRTDAQERERKPKTEPKVVTTMAALPAKKAKKRRLISSDDHDGSENSNASMHLTPVVNGTYPDIESTSSTSTQLSTGQKASTERAFSTTKKPVKRIENEEDSSTSFTALPSKTTRKSTRTSASKKANEIYPSGGHLPSKGKHQYEEKSDLVETVSPLRLGKSVKLPQTTVFTGSLNGSVEGDTASPDYVPSSPSPVRSRRRSKSLAPTSHKNLTTKTDSLLSAHTHSSSRKKNVHSPIEDGWSEDNAYQPKRIRPSASKPRKPCSDSDSSSSPSSSPLPSYRPSVVSNMSDEKNIRRRMRSASVGRTLTKDPPPDASLRVTKVQDARSSLNCSSDSIGYSPTKHGLTNGKQKSVDSVSQVPVYHVSRISNSPTGAGSSAVPLPQIVDKPKPSQRPTTKTDVTQTPALNRTDNKKTVPSFYARWMNEPPSHSSGVPYKQPRRYHDTQSRNGQL</sequence>
<feature type="compositionally biased region" description="Polar residues" evidence="1">
    <location>
        <begin position="1406"/>
        <end position="1449"/>
    </location>
</feature>
<feature type="compositionally biased region" description="Polar residues" evidence="1">
    <location>
        <begin position="351"/>
        <end position="366"/>
    </location>
</feature>
<feature type="region of interest" description="Disordered" evidence="1">
    <location>
        <begin position="1317"/>
        <end position="1341"/>
    </location>
</feature>
<feature type="region of interest" description="Disordered" evidence="1">
    <location>
        <begin position="453"/>
        <end position="625"/>
    </location>
</feature>
<feature type="compositionally biased region" description="Polar residues" evidence="1">
    <location>
        <begin position="1661"/>
        <end position="1673"/>
    </location>
</feature>
<feature type="region of interest" description="Disordered" evidence="1">
    <location>
        <begin position="688"/>
        <end position="798"/>
    </location>
</feature>
<feature type="compositionally biased region" description="Basic and acidic residues" evidence="1">
    <location>
        <begin position="549"/>
        <end position="563"/>
    </location>
</feature>
<evidence type="ECO:0000313" key="2">
    <source>
        <dbReference type="EMBL" id="CAL5135696.1"/>
    </source>
</evidence>
<feature type="compositionally biased region" description="Low complexity" evidence="1">
    <location>
        <begin position="1762"/>
        <end position="1783"/>
    </location>
</feature>
<feature type="compositionally biased region" description="Polar residues" evidence="1">
    <location>
        <begin position="726"/>
        <end position="754"/>
    </location>
</feature>
<comment type="caution">
    <text evidence="2">The sequence shown here is derived from an EMBL/GenBank/DDBJ whole genome shotgun (WGS) entry which is preliminary data.</text>
</comment>
<feature type="compositionally biased region" description="Low complexity" evidence="1">
    <location>
        <begin position="1317"/>
        <end position="1335"/>
    </location>
</feature>
<feature type="compositionally biased region" description="Polar residues" evidence="1">
    <location>
        <begin position="513"/>
        <end position="528"/>
    </location>
</feature>
<evidence type="ECO:0000313" key="3">
    <source>
        <dbReference type="Proteomes" id="UP001497525"/>
    </source>
</evidence>
<reference evidence="2" key="1">
    <citation type="submission" date="2024-06" db="EMBL/GenBank/DDBJ databases">
        <authorList>
            <person name="Liu X."/>
            <person name="Lenzi L."/>
            <person name="Haldenby T S."/>
            <person name="Uol C."/>
        </authorList>
    </citation>
    <scope>NUCLEOTIDE SEQUENCE</scope>
</reference>
<feature type="compositionally biased region" description="Low complexity" evidence="1">
    <location>
        <begin position="1562"/>
        <end position="1572"/>
    </location>
</feature>
<dbReference type="EMBL" id="CAXLJL010000267">
    <property type="protein sequence ID" value="CAL5135696.1"/>
    <property type="molecule type" value="Genomic_DNA"/>
</dbReference>
<feature type="compositionally biased region" description="Polar residues" evidence="1">
    <location>
        <begin position="573"/>
        <end position="584"/>
    </location>
</feature>
<proteinExistence type="predicted"/>
<feature type="compositionally biased region" description="Basic and acidic residues" evidence="1">
    <location>
        <begin position="1497"/>
        <end position="1512"/>
    </location>
</feature>
<feature type="compositionally biased region" description="Polar residues" evidence="1">
    <location>
        <begin position="1844"/>
        <end position="1855"/>
    </location>
</feature>
<feature type="region of interest" description="Disordered" evidence="1">
    <location>
        <begin position="1388"/>
        <end position="1948"/>
    </location>
</feature>